<organism evidence="13 14">
    <name type="scientific">Hyalella azteca</name>
    <name type="common">Amphipod</name>
    <dbReference type="NCBI Taxonomy" id="294128"/>
    <lineage>
        <taxon>Eukaryota</taxon>
        <taxon>Metazoa</taxon>
        <taxon>Ecdysozoa</taxon>
        <taxon>Arthropoda</taxon>
        <taxon>Crustacea</taxon>
        <taxon>Multicrustacea</taxon>
        <taxon>Malacostraca</taxon>
        <taxon>Eumalacostraca</taxon>
        <taxon>Peracarida</taxon>
        <taxon>Amphipoda</taxon>
        <taxon>Senticaudata</taxon>
        <taxon>Talitrida</taxon>
        <taxon>Talitroidea</taxon>
        <taxon>Hyalellidae</taxon>
        <taxon>Hyalella</taxon>
    </lineage>
</organism>
<dbReference type="Proteomes" id="UP000694843">
    <property type="component" value="Unplaced"/>
</dbReference>
<comment type="subcellular location">
    <subcellularLocation>
        <location evidence="1">Endoplasmic reticulum membrane</location>
        <topology evidence="1">Multi-pass membrane protein</topology>
    </subcellularLocation>
</comment>
<reference evidence="14" key="1">
    <citation type="submission" date="2025-08" db="UniProtKB">
        <authorList>
            <consortium name="RefSeq"/>
        </authorList>
    </citation>
    <scope>IDENTIFICATION</scope>
    <source>
        <tissue evidence="14">Whole organism</tissue>
    </source>
</reference>
<evidence type="ECO:0000313" key="14">
    <source>
        <dbReference type="RefSeq" id="XP_018022468.1"/>
    </source>
</evidence>
<evidence type="ECO:0000256" key="4">
    <source>
        <dbReference type="ARBA" id="ARBA00022692"/>
    </source>
</evidence>
<sequence length="668" mass="73067">MSEEWEVVGAPKKKPNGLPKDGKQLDGQADSKKGSKNPAPKAYDPKAIEKFKLIDKMADDDEMLFKDAVVTASKSSKTANKKNVPAKPKTLKEAVSKLNLSELQGLCKTLQTQFRSDHLVWLKDLASFLNLRLNPTTPVDSAYRQEPSSSAPLDYVSIPIREFLVRVVQGCSVTVLSQFHRHCFTSMLHEAMRGLSVHGFALFIQIINNVSREASVTHADDYIALREMYETHPRPGLTYVWLLSCTIETAVKAKHFQPAVKMWMEGLLPLVSSKQYGALVGQSAKDLAKGLENYQLAAAGKKSRSPPSDGAQRRSKAQGAVLTNYLLTLLEVAFASSTQIPRNINKQITELFAKMKVACCTTESCQLFPMLLPKLVPSCSPAMAQQIGSACELCLQSNDECWDVWLTMLPKQFMQSAKLVKLLGGESRFSGVFASSQAKSAINKIEQISADRMADNPQARELNREIKRIQVGVAAAASRLKRREEGRAGALRGLGSSVLSALFWVALLLAVVGYAAVSIDEHRAKFDSTLLGKMAAKFGVSEQVKGTVHVLAEHSTAVYKWSLERWGSAARVVVPAFTTARLHIATLLDAVGTKFPTLATLASTLREKLQGVWVAVYTLAVPYVHAAYDAVLAMLQSDGVSRALASVTNFTGRLMSVMFADNTTQNTN</sequence>
<dbReference type="Pfam" id="PF10151">
    <property type="entry name" value="TMEM214"/>
    <property type="match status" value="2"/>
</dbReference>
<evidence type="ECO:0000256" key="8">
    <source>
        <dbReference type="ARBA" id="ARBA00023136"/>
    </source>
</evidence>
<dbReference type="AlphaFoldDB" id="A0A8B7P8U9"/>
<dbReference type="GO" id="GO:0006915">
    <property type="term" value="P:apoptotic process"/>
    <property type="evidence" value="ECO:0007669"/>
    <property type="project" value="UniProtKB-KW"/>
</dbReference>
<accession>A0A8B7P8U9</accession>
<dbReference type="InterPro" id="IPR019308">
    <property type="entry name" value="TMEM214"/>
</dbReference>
<feature type="compositionally biased region" description="Basic and acidic residues" evidence="11">
    <location>
        <begin position="20"/>
        <end position="33"/>
    </location>
</feature>
<evidence type="ECO:0000256" key="10">
    <source>
        <dbReference type="ARBA" id="ARBA00024938"/>
    </source>
</evidence>
<evidence type="ECO:0000256" key="12">
    <source>
        <dbReference type="SAM" id="Phobius"/>
    </source>
</evidence>
<evidence type="ECO:0000256" key="3">
    <source>
        <dbReference type="ARBA" id="ARBA00011720"/>
    </source>
</evidence>
<name>A0A8B7P8U9_HYAAZ</name>
<evidence type="ECO:0000256" key="7">
    <source>
        <dbReference type="ARBA" id="ARBA00022989"/>
    </source>
</evidence>
<dbReference type="RefSeq" id="XP_018022468.1">
    <property type="nucleotide sequence ID" value="XM_018166979.2"/>
</dbReference>
<keyword evidence="7 12" id="KW-1133">Transmembrane helix</keyword>
<feature type="region of interest" description="Disordered" evidence="11">
    <location>
        <begin position="1"/>
        <end position="44"/>
    </location>
</feature>
<keyword evidence="4 12" id="KW-0812">Transmembrane</keyword>
<dbReference type="GO" id="GO:0005794">
    <property type="term" value="C:Golgi apparatus"/>
    <property type="evidence" value="ECO:0007669"/>
    <property type="project" value="TreeGrafter"/>
</dbReference>
<comment type="subunit">
    <text evidence="3">Constitutively interacts with CASP4; required for the localization of procaspase 4 to the ER.</text>
</comment>
<dbReference type="PANTHER" id="PTHR13448">
    <property type="entry name" value="TRANSMEMBRANE PROTEIN 214"/>
    <property type="match status" value="1"/>
</dbReference>
<dbReference type="GeneID" id="108678529"/>
<evidence type="ECO:0000256" key="5">
    <source>
        <dbReference type="ARBA" id="ARBA00022703"/>
    </source>
</evidence>
<dbReference type="CTD" id="54867"/>
<evidence type="ECO:0000256" key="1">
    <source>
        <dbReference type="ARBA" id="ARBA00004477"/>
    </source>
</evidence>
<protein>
    <submittedName>
        <fullName evidence="14">Transmembrane protein 214</fullName>
    </submittedName>
</protein>
<proteinExistence type="inferred from homology"/>
<keyword evidence="8 12" id="KW-0472">Membrane</keyword>
<comment type="similarity">
    <text evidence="2">Belongs to the TMEM214 family.</text>
</comment>
<evidence type="ECO:0000256" key="6">
    <source>
        <dbReference type="ARBA" id="ARBA00022824"/>
    </source>
</evidence>
<dbReference type="KEGG" id="hazt:108678529"/>
<gene>
    <name evidence="14" type="primary">LOC108678529</name>
</gene>
<keyword evidence="13" id="KW-1185">Reference proteome</keyword>
<dbReference type="OrthoDB" id="10022292at2759"/>
<dbReference type="PANTHER" id="PTHR13448:SF0">
    <property type="entry name" value="TRANSMEMBRANE PROTEIN 214"/>
    <property type="match status" value="1"/>
</dbReference>
<comment type="function">
    <text evidence="10">Critical mediator, in cooperation with CASP4, of endoplasmic reticulum-stress induced apoptosis. Required or the activation of CASP4 following endoplasmic reticulum stress.</text>
</comment>
<evidence type="ECO:0000313" key="13">
    <source>
        <dbReference type="Proteomes" id="UP000694843"/>
    </source>
</evidence>
<evidence type="ECO:0000256" key="11">
    <source>
        <dbReference type="SAM" id="MobiDB-lite"/>
    </source>
</evidence>
<evidence type="ECO:0000256" key="9">
    <source>
        <dbReference type="ARBA" id="ARBA00023180"/>
    </source>
</evidence>
<keyword evidence="9" id="KW-0325">Glycoprotein</keyword>
<keyword evidence="5" id="KW-0053">Apoptosis</keyword>
<dbReference type="GO" id="GO:0005789">
    <property type="term" value="C:endoplasmic reticulum membrane"/>
    <property type="evidence" value="ECO:0007669"/>
    <property type="project" value="UniProtKB-SubCell"/>
</dbReference>
<feature type="transmembrane region" description="Helical" evidence="12">
    <location>
        <begin position="498"/>
        <end position="517"/>
    </location>
</feature>
<evidence type="ECO:0000256" key="2">
    <source>
        <dbReference type="ARBA" id="ARBA00007984"/>
    </source>
</evidence>
<keyword evidence="6" id="KW-0256">Endoplasmic reticulum</keyword>